<keyword evidence="6" id="KW-1185">Reference proteome</keyword>
<feature type="compositionally biased region" description="Basic and acidic residues" evidence="4">
    <location>
        <begin position="1"/>
        <end position="27"/>
    </location>
</feature>
<organism evidence="5 6">
    <name type="scientific">Buddleja alternifolia</name>
    <dbReference type="NCBI Taxonomy" id="168488"/>
    <lineage>
        <taxon>Eukaryota</taxon>
        <taxon>Viridiplantae</taxon>
        <taxon>Streptophyta</taxon>
        <taxon>Embryophyta</taxon>
        <taxon>Tracheophyta</taxon>
        <taxon>Spermatophyta</taxon>
        <taxon>Magnoliopsida</taxon>
        <taxon>eudicotyledons</taxon>
        <taxon>Gunneridae</taxon>
        <taxon>Pentapetalae</taxon>
        <taxon>asterids</taxon>
        <taxon>lamiids</taxon>
        <taxon>Lamiales</taxon>
        <taxon>Scrophulariaceae</taxon>
        <taxon>Buddlejeae</taxon>
        <taxon>Buddleja</taxon>
    </lineage>
</organism>
<keyword evidence="1" id="KW-0805">Transcription regulation</keyword>
<evidence type="ECO:0000256" key="1">
    <source>
        <dbReference type="ARBA" id="ARBA00023015"/>
    </source>
</evidence>
<comment type="similarity">
    <text evidence="3">Belongs to the GRAS family.</text>
</comment>
<dbReference type="PROSITE" id="PS50985">
    <property type="entry name" value="GRAS"/>
    <property type="match status" value="1"/>
</dbReference>
<gene>
    <name evidence="5" type="ORF">BUALT_BualtUnG0053300</name>
</gene>
<feature type="region of interest" description="SAW" evidence="3">
    <location>
        <begin position="13"/>
        <end position="87"/>
    </location>
</feature>
<proteinExistence type="inferred from homology"/>
<comment type="caution">
    <text evidence="5">The sequence shown here is derived from an EMBL/GenBank/DDBJ whole genome shotgun (WGS) entry which is preliminary data.</text>
</comment>
<protein>
    <submittedName>
        <fullName evidence="5">Uncharacterized protein</fullName>
    </submittedName>
</protein>
<sequence length="87" mass="9226">MDEENRDVRAVPEDRGSGGSGRSERGGVEGGAGGGGAEAGGAESISEFQAECVLRRVQVRGFHVVKRQAEMLLCWHDRPLVATSAWS</sequence>
<evidence type="ECO:0000256" key="2">
    <source>
        <dbReference type="ARBA" id="ARBA00023163"/>
    </source>
</evidence>
<feature type="compositionally biased region" description="Gly residues" evidence="4">
    <location>
        <begin position="28"/>
        <end position="39"/>
    </location>
</feature>
<comment type="caution">
    <text evidence="3">Lacks conserved residue(s) required for the propagation of feature annotation.</text>
</comment>
<accession>A0AAV6W072</accession>
<dbReference type="InterPro" id="IPR005202">
    <property type="entry name" value="TF_GRAS"/>
</dbReference>
<keyword evidence="2" id="KW-0804">Transcription</keyword>
<dbReference type="Proteomes" id="UP000826271">
    <property type="component" value="Unassembled WGS sequence"/>
</dbReference>
<evidence type="ECO:0000313" key="5">
    <source>
        <dbReference type="EMBL" id="KAG8362661.1"/>
    </source>
</evidence>
<evidence type="ECO:0000256" key="4">
    <source>
        <dbReference type="SAM" id="MobiDB-lite"/>
    </source>
</evidence>
<evidence type="ECO:0000313" key="6">
    <source>
        <dbReference type="Proteomes" id="UP000826271"/>
    </source>
</evidence>
<dbReference type="EMBL" id="WHWC01000366">
    <property type="protein sequence ID" value="KAG8362661.1"/>
    <property type="molecule type" value="Genomic_DNA"/>
</dbReference>
<dbReference type="Pfam" id="PF03514">
    <property type="entry name" value="GRAS"/>
    <property type="match status" value="1"/>
</dbReference>
<dbReference type="AlphaFoldDB" id="A0AAV6W072"/>
<evidence type="ECO:0000256" key="3">
    <source>
        <dbReference type="PROSITE-ProRule" id="PRU01191"/>
    </source>
</evidence>
<reference evidence="5" key="1">
    <citation type="submission" date="2019-10" db="EMBL/GenBank/DDBJ databases">
        <authorList>
            <person name="Zhang R."/>
            <person name="Pan Y."/>
            <person name="Wang J."/>
            <person name="Ma R."/>
            <person name="Yu S."/>
        </authorList>
    </citation>
    <scope>NUCLEOTIDE SEQUENCE</scope>
    <source>
        <strain evidence="5">LA-IB0</strain>
        <tissue evidence="5">Leaf</tissue>
    </source>
</reference>
<name>A0AAV6W072_9LAMI</name>
<feature type="region of interest" description="Disordered" evidence="4">
    <location>
        <begin position="1"/>
        <end position="41"/>
    </location>
</feature>